<gene>
    <name evidence="2" type="ORF">ES288_A08G287600v1</name>
</gene>
<dbReference type="InterPro" id="IPR044730">
    <property type="entry name" value="RNase_H-like_dom_plant"/>
</dbReference>
<proteinExistence type="predicted"/>
<dbReference type="GO" id="GO:0003676">
    <property type="term" value="F:nucleic acid binding"/>
    <property type="evidence" value="ECO:0007669"/>
    <property type="project" value="InterPro"/>
</dbReference>
<reference evidence="2 3" key="1">
    <citation type="submission" date="2019-06" db="EMBL/GenBank/DDBJ databases">
        <title>WGS assembly of Gossypium darwinii.</title>
        <authorList>
            <person name="Chen Z.J."/>
            <person name="Sreedasyam A."/>
            <person name="Ando A."/>
            <person name="Song Q."/>
            <person name="De L."/>
            <person name="Hulse-Kemp A."/>
            <person name="Ding M."/>
            <person name="Ye W."/>
            <person name="Kirkbride R."/>
            <person name="Jenkins J."/>
            <person name="Plott C."/>
            <person name="Lovell J."/>
            <person name="Lin Y.-M."/>
            <person name="Vaughn R."/>
            <person name="Liu B."/>
            <person name="Li W."/>
            <person name="Simpson S."/>
            <person name="Scheffler B."/>
            <person name="Saski C."/>
            <person name="Grover C."/>
            <person name="Hu G."/>
            <person name="Conover J."/>
            <person name="Carlson J."/>
            <person name="Shu S."/>
            <person name="Boston L."/>
            <person name="Williams M."/>
            <person name="Peterson D."/>
            <person name="Mcgee K."/>
            <person name="Jones D."/>
            <person name="Wendel J."/>
            <person name="Stelly D."/>
            <person name="Grimwood J."/>
            <person name="Schmutz J."/>
        </authorList>
    </citation>
    <scope>NUCLEOTIDE SEQUENCE [LARGE SCALE GENOMIC DNA]</scope>
    <source>
        <strain evidence="2">1808015.09</strain>
    </source>
</reference>
<name>A0A5D2FPQ0_GOSDA</name>
<organism evidence="2 3">
    <name type="scientific">Gossypium darwinii</name>
    <name type="common">Darwin's cotton</name>
    <name type="synonym">Gossypium barbadense var. darwinii</name>
    <dbReference type="NCBI Taxonomy" id="34276"/>
    <lineage>
        <taxon>Eukaryota</taxon>
        <taxon>Viridiplantae</taxon>
        <taxon>Streptophyta</taxon>
        <taxon>Embryophyta</taxon>
        <taxon>Tracheophyta</taxon>
        <taxon>Spermatophyta</taxon>
        <taxon>Magnoliopsida</taxon>
        <taxon>eudicotyledons</taxon>
        <taxon>Gunneridae</taxon>
        <taxon>Pentapetalae</taxon>
        <taxon>rosids</taxon>
        <taxon>malvids</taxon>
        <taxon>Malvales</taxon>
        <taxon>Malvaceae</taxon>
        <taxon>Malvoideae</taxon>
        <taxon>Gossypium</taxon>
    </lineage>
</organism>
<dbReference type="SUPFAM" id="SSF53098">
    <property type="entry name" value="Ribonuclease H-like"/>
    <property type="match status" value="1"/>
</dbReference>
<protein>
    <recommendedName>
        <fullName evidence="1">RNase H type-1 domain-containing protein</fullName>
    </recommendedName>
</protein>
<dbReference type="Proteomes" id="UP000323506">
    <property type="component" value="Chromosome A08"/>
</dbReference>
<sequence length="408" mass="47085">MCIPKAKGGLGFKDLTKFILALLAKQGWKIITQPHSLFVRVMKEKYFPKGEFMSVGLCSYPSYTWCSIWDTIRSLFGEKQLKNILSIPLVCSRPQDELIWRGDNTGVYIVKSGYKWVIIMGILYYIMKFHLLSLQSYGVLWYQVICILMWRIANEFIPTLHNLRIRKLVVNTLCPLCQANEETQVLRGMGATNTTCNREPNWKKWLETEFDSQNTEACKIRSIIYHEGTREQVNEIVAFINAYYAEIAFMREFLKNANGVNDSVWKPPDDNIIKINFDASLNQHTRRSNIPDLVMAEARACLQAITMAEEMGFQDICVEGDALTIICKVNSLEENKSNISNMIKEIKGRTPKFRRLSFKYVPREANKTAHGMVIEGRRYENSQYWMEKVPHAVERLVNRDKGSGDDDG</sequence>
<dbReference type="GO" id="GO:0004523">
    <property type="term" value="F:RNA-DNA hybrid ribonuclease activity"/>
    <property type="evidence" value="ECO:0007669"/>
    <property type="project" value="InterPro"/>
</dbReference>
<evidence type="ECO:0000313" key="3">
    <source>
        <dbReference type="Proteomes" id="UP000323506"/>
    </source>
</evidence>
<dbReference type="PANTHER" id="PTHR47074">
    <property type="entry name" value="BNAC02G40300D PROTEIN"/>
    <property type="match status" value="1"/>
</dbReference>
<feature type="domain" description="RNase H type-1" evidence="1">
    <location>
        <begin position="294"/>
        <end position="371"/>
    </location>
</feature>
<dbReference type="InterPro" id="IPR002156">
    <property type="entry name" value="RNaseH_domain"/>
</dbReference>
<dbReference type="Pfam" id="PF13456">
    <property type="entry name" value="RVT_3"/>
    <property type="match status" value="1"/>
</dbReference>
<dbReference type="InterPro" id="IPR052929">
    <property type="entry name" value="RNase_H-like_EbsB-rel"/>
</dbReference>
<accession>A0A5D2FPQ0</accession>
<evidence type="ECO:0000259" key="1">
    <source>
        <dbReference type="Pfam" id="PF13456"/>
    </source>
</evidence>
<evidence type="ECO:0000313" key="2">
    <source>
        <dbReference type="EMBL" id="TYH08087.1"/>
    </source>
</evidence>
<keyword evidence="3" id="KW-1185">Reference proteome</keyword>
<dbReference type="InterPro" id="IPR036397">
    <property type="entry name" value="RNaseH_sf"/>
</dbReference>
<dbReference type="InterPro" id="IPR012337">
    <property type="entry name" value="RNaseH-like_sf"/>
</dbReference>
<dbReference type="Gene3D" id="3.30.420.10">
    <property type="entry name" value="Ribonuclease H-like superfamily/Ribonuclease H"/>
    <property type="match status" value="1"/>
</dbReference>
<dbReference type="CDD" id="cd06222">
    <property type="entry name" value="RNase_H_like"/>
    <property type="match status" value="1"/>
</dbReference>
<dbReference type="AlphaFoldDB" id="A0A5D2FPQ0"/>
<dbReference type="PANTHER" id="PTHR47074:SF61">
    <property type="entry name" value="RNASE H TYPE-1 DOMAIN-CONTAINING PROTEIN"/>
    <property type="match status" value="1"/>
</dbReference>
<dbReference type="EMBL" id="CM017695">
    <property type="protein sequence ID" value="TYH08087.1"/>
    <property type="molecule type" value="Genomic_DNA"/>
</dbReference>